<feature type="transmembrane region" description="Helical" evidence="10">
    <location>
        <begin position="93"/>
        <end position="111"/>
    </location>
</feature>
<dbReference type="InterPro" id="IPR050482">
    <property type="entry name" value="Sensor_HK_TwoCompSys"/>
</dbReference>
<dbReference type="EMBL" id="NGAF01000001">
    <property type="protein sequence ID" value="OXR47382.1"/>
    <property type="molecule type" value="Genomic_DNA"/>
</dbReference>
<feature type="transmembrane region" description="Helical" evidence="10">
    <location>
        <begin position="143"/>
        <end position="165"/>
    </location>
</feature>
<dbReference type="Gene3D" id="1.20.5.1930">
    <property type="match status" value="1"/>
</dbReference>
<keyword evidence="10" id="KW-0812">Transmembrane</keyword>
<dbReference type="CDD" id="cd16917">
    <property type="entry name" value="HATPase_UhpB-NarQ-NarX-like"/>
    <property type="match status" value="1"/>
</dbReference>
<evidence type="ECO:0000256" key="8">
    <source>
        <dbReference type="ARBA" id="ARBA00023012"/>
    </source>
</evidence>
<feature type="domain" description="Signal transduction histidine kinase subgroup 3 dimerisation and phosphoacceptor" evidence="11">
    <location>
        <begin position="214"/>
        <end position="279"/>
    </location>
</feature>
<proteinExistence type="predicted"/>
<evidence type="ECO:0000256" key="6">
    <source>
        <dbReference type="ARBA" id="ARBA00022777"/>
    </source>
</evidence>
<evidence type="ECO:0000256" key="10">
    <source>
        <dbReference type="SAM" id="Phobius"/>
    </source>
</evidence>
<accession>A0A231HEU4</accession>
<name>A0A231HEU4_9NOCA</name>
<dbReference type="GO" id="GO:0016020">
    <property type="term" value="C:membrane"/>
    <property type="evidence" value="ECO:0007669"/>
    <property type="project" value="InterPro"/>
</dbReference>
<reference evidence="12 13" key="1">
    <citation type="submission" date="2017-07" db="EMBL/GenBank/DDBJ databases">
        <title>First draft Genome Sequence of Nocardia cerradoensis isolated from human infection.</title>
        <authorList>
            <person name="Carrasco G."/>
        </authorList>
    </citation>
    <scope>NUCLEOTIDE SEQUENCE [LARGE SCALE GENOMIC DNA]</scope>
    <source>
        <strain evidence="12 13">CNM20130759</strain>
    </source>
</reference>
<dbReference type="SUPFAM" id="SSF55874">
    <property type="entry name" value="ATPase domain of HSP90 chaperone/DNA topoisomerase II/histidine kinase"/>
    <property type="match status" value="1"/>
</dbReference>
<dbReference type="GO" id="GO:0005524">
    <property type="term" value="F:ATP binding"/>
    <property type="evidence" value="ECO:0007669"/>
    <property type="project" value="UniProtKB-KW"/>
</dbReference>
<evidence type="ECO:0000313" key="13">
    <source>
        <dbReference type="Proteomes" id="UP000215506"/>
    </source>
</evidence>
<dbReference type="GO" id="GO:0000155">
    <property type="term" value="F:phosphorelay sensor kinase activity"/>
    <property type="evidence" value="ECO:0007669"/>
    <property type="project" value="InterPro"/>
</dbReference>
<evidence type="ECO:0000313" key="12">
    <source>
        <dbReference type="EMBL" id="OXR47382.1"/>
    </source>
</evidence>
<evidence type="ECO:0000256" key="5">
    <source>
        <dbReference type="ARBA" id="ARBA00022741"/>
    </source>
</evidence>
<keyword evidence="8" id="KW-0902">Two-component regulatory system</keyword>
<feature type="transmembrane region" description="Helical" evidence="10">
    <location>
        <begin position="68"/>
        <end position="86"/>
    </location>
</feature>
<dbReference type="Proteomes" id="UP000215506">
    <property type="component" value="Unassembled WGS sequence"/>
</dbReference>
<dbReference type="EC" id="2.7.13.3" evidence="2"/>
<feature type="transmembrane region" description="Helical" evidence="10">
    <location>
        <begin position="41"/>
        <end position="62"/>
    </location>
</feature>
<keyword evidence="6 12" id="KW-0418">Kinase</keyword>
<keyword evidence="7" id="KW-0067">ATP-binding</keyword>
<protein>
    <recommendedName>
        <fullName evidence="2">histidine kinase</fullName>
        <ecNumber evidence="2">2.7.13.3</ecNumber>
    </recommendedName>
</protein>
<evidence type="ECO:0000256" key="7">
    <source>
        <dbReference type="ARBA" id="ARBA00022840"/>
    </source>
</evidence>
<dbReference type="AlphaFoldDB" id="A0A231HEU4"/>
<evidence type="ECO:0000256" key="1">
    <source>
        <dbReference type="ARBA" id="ARBA00000085"/>
    </source>
</evidence>
<dbReference type="PANTHER" id="PTHR24421">
    <property type="entry name" value="NITRATE/NITRITE SENSOR PROTEIN NARX-RELATED"/>
    <property type="match status" value="1"/>
</dbReference>
<sequence length="433" mass="45757">MSIPGVRTDRRRLPRLVTMTRAIRVARQARAAARTPGRARLWFDMATVVVVGTLFAVGWPTLHLTHQVPAGAQPFIAALAVFPLVLIRVNPALGWAISAGAALLIALAIPHQPGNDLPFQVVHILVLFALLFAVAVRAPMQIVLIAWIASSLLFATTMAGTSSFAEAGFGWPLAMTGLVGFGLLVRWLVLSRQALVRQEEQNELERARRAILEEKARIARDLHDVVAHHMSMVVVQAQTAPYRVPDVSEAARAEFDSIGASAREALNEIRSMLGVLRSDGQLPEHAPQPVAADVVSMLDGVRRAGVHIDWTIDGPLAAVPDTVGLALYRIVQESLSNVSRHAPGAAVTVTVTVTAQAVEVLVANDAGTGGAPVGSSDGSGISGMRARAESIGGMLAAGERSEGGFQVYARLPIHVEEGTVEAAAATALPGARN</sequence>
<evidence type="ECO:0000256" key="2">
    <source>
        <dbReference type="ARBA" id="ARBA00012438"/>
    </source>
</evidence>
<dbReference type="Pfam" id="PF07730">
    <property type="entry name" value="HisKA_3"/>
    <property type="match status" value="1"/>
</dbReference>
<dbReference type="PANTHER" id="PTHR24421:SF10">
    <property type="entry name" value="NITRATE_NITRITE SENSOR PROTEIN NARQ"/>
    <property type="match status" value="1"/>
</dbReference>
<keyword evidence="10" id="KW-0472">Membrane</keyword>
<evidence type="ECO:0000256" key="4">
    <source>
        <dbReference type="ARBA" id="ARBA00022679"/>
    </source>
</evidence>
<evidence type="ECO:0000256" key="9">
    <source>
        <dbReference type="SAM" id="Coils"/>
    </source>
</evidence>
<feature type="transmembrane region" description="Helical" evidence="10">
    <location>
        <begin position="117"/>
        <end position="136"/>
    </location>
</feature>
<keyword evidence="5" id="KW-0547">Nucleotide-binding</keyword>
<keyword evidence="13" id="KW-1185">Reference proteome</keyword>
<feature type="coiled-coil region" evidence="9">
    <location>
        <begin position="190"/>
        <end position="217"/>
    </location>
</feature>
<gene>
    <name evidence="12" type="primary">liaS_1</name>
    <name evidence="12" type="ORF">B7C42_00505</name>
</gene>
<dbReference type="GO" id="GO:0046983">
    <property type="term" value="F:protein dimerization activity"/>
    <property type="evidence" value="ECO:0007669"/>
    <property type="project" value="InterPro"/>
</dbReference>
<dbReference type="Gene3D" id="3.30.565.10">
    <property type="entry name" value="Histidine kinase-like ATPase, C-terminal domain"/>
    <property type="match status" value="1"/>
</dbReference>
<keyword evidence="10" id="KW-1133">Transmembrane helix</keyword>
<dbReference type="InterPro" id="IPR036890">
    <property type="entry name" value="HATPase_C_sf"/>
</dbReference>
<keyword evidence="3" id="KW-0597">Phosphoprotein</keyword>
<keyword evidence="4 12" id="KW-0808">Transferase</keyword>
<comment type="catalytic activity">
    <reaction evidence="1">
        <text>ATP + protein L-histidine = ADP + protein N-phospho-L-histidine.</text>
        <dbReference type="EC" id="2.7.13.3"/>
    </reaction>
</comment>
<keyword evidence="9" id="KW-0175">Coiled coil</keyword>
<organism evidence="12 13">
    <name type="scientific">Nocardia cerradoensis</name>
    <dbReference type="NCBI Taxonomy" id="85688"/>
    <lineage>
        <taxon>Bacteria</taxon>
        <taxon>Bacillati</taxon>
        <taxon>Actinomycetota</taxon>
        <taxon>Actinomycetes</taxon>
        <taxon>Mycobacteriales</taxon>
        <taxon>Nocardiaceae</taxon>
        <taxon>Nocardia</taxon>
    </lineage>
</organism>
<dbReference type="InterPro" id="IPR011712">
    <property type="entry name" value="Sig_transdc_His_kin_sub3_dim/P"/>
</dbReference>
<evidence type="ECO:0000256" key="3">
    <source>
        <dbReference type="ARBA" id="ARBA00022553"/>
    </source>
</evidence>
<comment type="caution">
    <text evidence="12">The sequence shown here is derived from an EMBL/GenBank/DDBJ whole genome shotgun (WGS) entry which is preliminary data.</text>
</comment>
<feature type="transmembrane region" description="Helical" evidence="10">
    <location>
        <begin position="171"/>
        <end position="189"/>
    </location>
</feature>
<evidence type="ECO:0000259" key="11">
    <source>
        <dbReference type="Pfam" id="PF07730"/>
    </source>
</evidence>